<dbReference type="Proteomes" id="UP001299068">
    <property type="component" value="Unassembled WGS sequence"/>
</dbReference>
<gene>
    <name evidence="8" type="ORF">K5V21_00025</name>
</gene>
<dbReference type="SMART" id="SM00450">
    <property type="entry name" value="RHOD"/>
    <property type="match status" value="1"/>
</dbReference>
<comment type="cofactor">
    <cofactor evidence="1">
        <name>FAD</name>
        <dbReference type="ChEBI" id="CHEBI:57692"/>
    </cofactor>
</comment>
<dbReference type="Pfam" id="PF13686">
    <property type="entry name" value="DrsE_2"/>
    <property type="match status" value="1"/>
</dbReference>
<evidence type="ECO:0000256" key="3">
    <source>
        <dbReference type="ARBA" id="ARBA00022630"/>
    </source>
</evidence>
<evidence type="ECO:0000256" key="6">
    <source>
        <dbReference type="ARBA" id="ARBA00023284"/>
    </source>
</evidence>
<evidence type="ECO:0000313" key="9">
    <source>
        <dbReference type="Proteomes" id="UP001299068"/>
    </source>
</evidence>
<dbReference type="SUPFAM" id="SSF51905">
    <property type="entry name" value="FAD/NAD(P)-binding domain"/>
    <property type="match status" value="1"/>
</dbReference>
<organism evidence="8 9">
    <name type="scientific">Clostridium sardiniense</name>
    <name type="common">Clostridium absonum</name>
    <dbReference type="NCBI Taxonomy" id="29369"/>
    <lineage>
        <taxon>Bacteria</taxon>
        <taxon>Bacillati</taxon>
        <taxon>Bacillota</taxon>
        <taxon>Clostridia</taxon>
        <taxon>Eubacteriales</taxon>
        <taxon>Clostridiaceae</taxon>
        <taxon>Clostridium</taxon>
    </lineage>
</organism>
<evidence type="ECO:0000256" key="1">
    <source>
        <dbReference type="ARBA" id="ARBA00001974"/>
    </source>
</evidence>
<dbReference type="InterPro" id="IPR036868">
    <property type="entry name" value="TusA-like_sf"/>
</dbReference>
<dbReference type="EMBL" id="JAIKTU010000001">
    <property type="protein sequence ID" value="MBY0753828.1"/>
    <property type="molecule type" value="Genomic_DNA"/>
</dbReference>
<dbReference type="InterPro" id="IPR001455">
    <property type="entry name" value="TusA-like"/>
</dbReference>
<keyword evidence="3" id="KW-0285">Flavoprotein</keyword>
<evidence type="ECO:0000256" key="5">
    <source>
        <dbReference type="ARBA" id="ARBA00023002"/>
    </source>
</evidence>
<feature type="domain" description="Rhodanese" evidence="7">
    <location>
        <begin position="464"/>
        <end position="551"/>
    </location>
</feature>
<dbReference type="PROSITE" id="PS50206">
    <property type="entry name" value="RHODANESE_3"/>
    <property type="match status" value="1"/>
</dbReference>
<dbReference type="SUPFAM" id="SSF55424">
    <property type="entry name" value="FAD/NAD-linked reductases, dimerisation (C-terminal) domain"/>
    <property type="match status" value="1"/>
</dbReference>
<evidence type="ECO:0000313" key="8">
    <source>
        <dbReference type="EMBL" id="MBY0753828.1"/>
    </source>
</evidence>
<dbReference type="Pfam" id="PF07992">
    <property type="entry name" value="Pyr_redox_2"/>
    <property type="match status" value="1"/>
</dbReference>
<evidence type="ECO:0000259" key="7">
    <source>
        <dbReference type="PROSITE" id="PS50206"/>
    </source>
</evidence>
<dbReference type="RefSeq" id="WP_221858176.1">
    <property type="nucleotide sequence ID" value="NZ_JAIKTU010000001.1"/>
</dbReference>
<dbReference type="InterPro" id="IPR001763">
    <property type="entry name" value="Rhodanese-like_dom"/>
</dbReference>
<dbReference type="SUPFAM" id="SSF64307">
    <property type="entry name" value="SirA-like"/>
    <property type="match status" value="1"/>
</dbReference>
<dbReference type="Pfam" id="PF00581">
    <property type="entry name" value="Rhodanese"/>
    <property type="match status" value="1"/>
</dbReference>
<dbReference type="PRINTS" id="PR00368">
    <property type="entry name" value="FADPNR"/>
</dbReference>
<dbReference type="Gene3D" id="3.40.1260.10">
    <property type="entry name" value="DsrEFH-like"/>
    <property type="match status" value="1"/>
</dbReference>
<dbReference type="Gene3D" id="3.40.250.10">
    <property type="entry name" value="Rhodanese-like domain"/>
    <property type="match status" value="1"/>
</dbReference>
<dbReference type="SUPFAM" id="SSF52821">
    <property type="entry name" value="Rhodanese/Cell cycle control phosphatase"/>
    <property type="match status" value="1"/>
</dbReference>
<reference evidence="8 9" key="1">
    <citation type="journal article" date="2021" name="Cell Host Microbe">
        <title>in vivo commensal control of Clostridioides difficile virulence.</title>
        <authorList>
            <person name="Girinathan B.P."/>
            <person name="Dibenedetto N."/>
            <person name="Worley J.N."/>
            <person name="Peltier J."/>
            <person name="Arrieta-Ortiz M.L."/>
            <person name="Rupa Christinal Immanuel S."/>
            <person name="Lavin R."/>
            <person name="Delaney M.L."/>
            <person name="Cummins C."/>
            <person name="Hoffmann M."/>
            <person name="Luo Y."/>
            <person name="Gonzalez-Escalona N."/>
            <person name="Allard M."/>
            <person name="Onderdonk A.B."/>
            <person name="Gerber G.K."/>
            <person name="Sonenshein A.L."/>
            <person name="Baliga N."/>
            <person name="Dupuy B."/>
            <person name="Bry L."/>
        </authorList>
    </citation>
    <scope>NUCLEOTIDE SEQUENCE [LARGE SCALE GENOMIC DNA]</scope>
    <source>
        <strain evidence="8 9">DSM 599</strain>
    </source>
</reference>
<dbReference type="PANTHER" id="PTHR43429:SF1">
    <property type="entry name" value="NAD(P)H SULFUR OXIDOREDUCTASE (COA-DEPENDENT)"/>
    <property type="match status" value="1"/>
</dbReference>
<keyword evidence="5" id="KW-0560">Oxidoreductase</keyword>
<dbReference type="InterPro" id="IPR036873">
    <property type="entry name" value="Rhodanese-like_dom_sf"/>
</dbReference>
<protein>
    <submittedName>
        <fullName evidence="8">FAD-dependent oxidoreductase</fullName>
    </submittedName>
</protein>
<comment type="similarity">
    <text evidence="2">Belongs to the class-III pyridine nucleotide-disulfide oxidoreductase family.</text>
</comment>
<dbReference type="InterPro" id="IPR016156">
    <property type="entry name" value="FAD/NAD-linked_Rdtase_dimer_sf"/>
</dbReference>
<dbReference type="InterPro" id="IPR027396">
    <property type="entry name" value="DsrEFH-like"/>
</dbReference>
<dbReference type="Gene3D" id="3.50.50.60">
    <property type="entry name" value="FAD/NAD(P)-binding domain"/>
    <property type="match status" value="2"/>
</dbReference>
<proteinExistence type="inferred from homology"/>
<dbReference type="InterPro" id="IPR032836">
    <property type="entry name" value="DsrE2-like"/>
</dbReference>
<accession>A0ABS7KTB2</accession>
<evidence type="ECO:0000256" key="2">
    <source>
        <dbReference type="ARBA" id="ARBA00009130"/>
    </source>
</evidence>
<comment type="caution">
    <text evidence="8">The sequence shown here is derived from an EMBL/GenBank/DDBJ whole genome shotgun (WGS) entry which is preliminary data.</text>
</comment>
<dbReference type="PANTHER" id="PTHR43429">
    <property type="entry name" value="PYRIDINE NUCLEOTIDE-DISULFIDE OXIDOREDUCTASE DOMAIN-CONTAINING"/>
    <property type="match status" value="1"/>
</dbReference>
<sequence length="834" mass="91662">MKKKVLIVGGVAGGASTAARLRRLDEEAEIIIFEKGDYISFANCGLPYHIGEVIKDRGKLILQSPEKMRDRFEIDVRVNSEVTGIDTENKRIKVRSKNDGSYEEEYDYLVLAPGAKPITPKLPGCDSEKIHILRTINDMDLIKDAVDKGDVRNAIVIGGGFIGIEVAENLKHRGINVNLIEAAPHILAPFDSEMSELLEMEMNDNGVSIILNDRVEAFEENNDTISVKLNSGKSVTSDIVISAIGVMPDTDFIKKSGIELGERGHIIVNKNMRTNIENIYAAGDAVAVSDFINGKVAYIPLAGPANRQGRIIADNISGIKSEYKGTLGTSIIKVFDLVAASTGNNERTLNNLGVNYKKVYLYPMTHAGYYPGAKQLSIKVLYDVEGKVLGAQCVGVDGVDKFIDVIATVIKLKGTMEDLRELELAYAPPFLSAKSPANMAGFIADNEEKRLTNLFFVEDLKDFDKDKAILVDLRDSIEVEGGMIEGAVHIPLNNLRSRLNELDRNKEIWVYCAVGVRGWIGERILKGRGFKTKNLSGGYKAYKTFGYKAKEITFDDSDKGGNENGLDRGCARQHQEIAIEDNRERKVRELDAEGLCCPGPLMQVKMMMDMMEDGEMLNVRASDPGFFKDIEAFTKRTKNTLVSVEKDKGIVKASIIKGIEGNTEIAVDSKNNNSTLEEKNGQTLVVFSGDLDKAIASFIIANGAAAMGKKVTMFFTFWGLNILRKDEKIDSDKNLIEKVFGKMMPRGSKKLSLSKMNMAGIGPKMIRGIMKNKNVQSLEELIEAAIDSGVEVVACTMSMDVMGIKEEELIDGVKLGGVGYYLGEAEESTSNLFI</sequence>
<dbReference type="InterPro" id="IPR023753">
    <property type="entry name" value="FAD/NAD-binding_dom"/>
</dbReference>
<keyword evidence="6" id="KW-0676">Redox-active center</keyword>
<dbReference type="PROSITE" id="PS01148">
    <property type="entry name" value="UPF0033"/>
    <property type="match status" value="1"/>
</dbReference>
<dbReference type="InterPro" id="IPR004099">
    <property type="entry name" value="Pyr_nucl-diS_OxRdtase_dimer"/>
</dbReference>
<dbReference type="Pfam" id="PF01206">
    <property type="entry name" value="TusA"/>
    <property type="match status" value="1"/>
</dbReference>
<keyword evidence="9" id="KW-1185">Reference proteome</keyword>
<keyword evidence="4" id="KW-0274">FAD</keyword>
<name>A0ABS7KTB2_CLOSR</name>
<dbReference type="InterPro" id="IPR036188">
    <property type="entry name" value="FAD/NAD-bd_sf"/>
</dbReference>
<dbReference type="Pfam" id="PF02852">
    <property type="entry name" value="Pyr_redox_dim"/>
    <property type="match status" value="1"/>
</dbReference>
<dbReference type="InterPro" id="IPR050260">
    <property type="entry name" value="FAD-bd_OxRdtase"/>
</dbReference>
<dbReference type="Gene3D" id="3.30.110.40">
    <property type="entry name" value="TusA-like domain"/>
    <property type="match status" value="1"/>
</dbReference>
<dbReference type="PRINTS" id="PR00411">
    <property type="entry name" value="PNDRDTASEI"/>
</dbReference>
<evidence type="ECO:0000256" key="4">
    <source>
        <dbReference type="ARBA" id="ARBA00022827"/>
    </source>
</evidence>
<dbReference type="SUPFAM" id="SSF75169">
    <property type="entry name" value="DsrEFH-like"/>
    <property type="match status" value="1"/>
</dbReference>